<dbReference type="GO" id="GO:0016705">
    <property type="term" value="F:oxidoreductase activity, acting on paired donors, with incorporation or reduction of molecular oxygen"/>
    <property type="evidence" value="ECO:0007669"/>
    <property type="project" value="InterPro"/>
</dbReference>
<evidence type="ECO:0000256" key="3">
    <source>
        <dbReference type="ARBA" id="ARBA00023002"/>
    </source>
</evidence>
<dbReference type="PATRIC" id="fig|74704.6.peg.180"/>
<dbReference type="InterPro" id="IPR036661">
    <property type="entry name" value="Luciferase-like_sf"/>
</dbReference>
<feature type="binding site" evidence="6">
    <location>
        <position position="146"/>
    </location>
    <ligand>
        <name>FMN</name>
        <dbReference type="ChEBI" id="CHEBI:58210"/>
    </ligand>
</feature>
<dbReference type="InterPro" id="IPR016215">
    <property type="entry name" value="NTA_MOA"/>
</dbReference>
<evidence type="ECO:0000256" key="2">
    <source>
        <dbReference type="ARBA" id="ARBA00022643"/>
    </source>
</evidence>
<evidence type="ECO:0000256" key="4">
    <source>
        <dbReference type="ARBA" id="ARBA00023033"/>
    </source>
</evidence>
<proteinExistence type="inferred from homology"/>
<dbReference type="EMBL" id="LAKJ01000011">
    <property type="protein sequence ID" value="KKI63976.1"/>
    <property type="molecule type" value="Genomic_DNA"/>
</dbReference>
<dbReference type="GeneID" id="58097763"/>
<name>A0A0M2NW68_STACC</name>
<gene>
    <name evidence="8" type="ORF">UF66_0173</name>
</gene>
<evidence type="ECO:0000313" key="9">
    <source>
        <dbReference type="Proteomes" id="UP000034455"/>
    </source>
</evidence>
<comment type="similarity">
    <text evidence="5">Belongs to the NtaA/SnaA/DszA monooxygenase family.</text>
</comment>
<comment type="caution">
    <text evidence="8">The sequence shown here is derived from an EMBL/GenBank/DDBJ whole genome shotgun (WGS) entry which is preliminary data.</text>
</comment>
<dbReference type="CDD" id="cd01095">
    <property type="entry name" value="Nitrilotriacetate_monoxgenase"/>
    <property type="match status" value="1"/>
</dbReference>
<dbReference type="GO" id="GO:0004497">
    <property type="term" value="F:monooxygenase activity"/>
    <property type="evidence" value="ECO:0007669"/>
    <property type="project" value="UniProtKB-KW"/>
</dbReference>
<feature type="binding site" evidence="6">
    <location>
        <position position="58"/>
    </location>
    <ligand>
        <name>FMN</name>
        <dbReference type="ChEBI" id="CHEBI:58210"/>
    </ligand>
</feature>
<dbReference type="Pfam" id="PF00296">
    <property type="entry name" value="Bac_luciferase"/>
    <property type="match status" value="1"/>
</dbReference>
<feature type="binding site" evidence="6">
    <location>
        <position position="96"/>
    </location>
    <ligand>
        <name>FMN</name>
        <dbReference type="ChEBI" id="CHEBI:58210"/>
    </ligand>
</feature>
<dbReference type="Proteomes" id="UP000034455">
    <property type="component" value="Unassembled WGS sequence"/>
</dbReference>
<dbReference type="AlphaFoldDB" id="A0A0M2NW68"/>
<dbReference type="RefSeq" id="WP_019468470.1">
    <property type="nucleotide sequence ID" value="NZ_BKAS01000015.1"/>
</dbReference>
<keyword evidence="2 6" id="KW-0288">FMN</keyword>
<keyword evidence="1 6" id="KW-0285">Flavoprotein</keyword>
<sequence>MTHDQHLNIGVLIYGCGHHQAAWRMQDSSIDRIGDINYYQSLARLSERGLLDAIFFADNQSFPAKTDNDMPAFWFDPLMNLAAIAQVTQNIGLVATISSTFSNPFTAARQLLSLDHMSQGRAGWNLVTSMTDLEAANHSMSRLPAHQERYKKADEFACVMNQLLTSWSLEDFVHDKAQDILINANHIHAINHVGEHFKVQGPLTTPSSLQGKPVAMQAGASDPGIALATKYADAVYAVAWNIQQATAFKKRLNHQLKLAGKSEDSLKVFPGLVTYVAPTYEEAYAKKQKLDANLAIETALNQLEFFIHQDCHNWDLDEPVPPLPPLEAFKGPKGRYQTVLEIIKDKNPTLRQLLGYLSAGGGHLTLIGTPEQIVDEMEHWFNEGVADGFNLMPPTFPNSLEDFVDYIIPELQKRNLFRTEYEGTTFRENMNLPKSN</sequence>
<evidence type="ECO:0000256" key="5">
    <source>
        <dbReference type="ARBA" id="ARBA00033748"/>
    </source>
</evidence>
<accession>A0A0M2NW68</accession>
<feature type="binding site" evidence="6">
    <location>
        <position position="150"/>
    </location>
    <ligand>
        <name>FMN</name>
        <dbReference type="ChEBI" id="CHEBI:58210"/>
    </ligand>
</feature>
<evidence type="ECO:0000313" key="8">
    <source>
        <dbReference type="EMBL" id="KKI63976.1"/>
    </source>
</evidence>
<reference evidence="8 9" key="1">
    <citation type="submission" date="2015-03" db="EMBL/GenBank/DDBJ databases">
        <title>Genome Assembly of Staphylococcus cohnii subsp. cohnii strain G22B2.</title>
        <authorList>
            <person name="Nair G."/>
            <person name="Kaur G."/>
            <person name="Khatri I."/>
            <person name="Singh N.K."/>
            <person name="Sathyabama S."/>
            <person name="Maurya S.K."/>
            <person name="Subramanian S."/>
            <person name="Agrewala J.N."/>
            <person name="Mayilraj S."/>
        </authorList>
    </citation>
    <scope>NUCLEOTIDE SEQUENCE [LARGE SCALE GENOMIC DNA]</scope>
    <source>
        <strain evidence="8 9">G22B2</strain>
    </source>
</reference>
<evidence type="ECO:0000256" key="1">
    <source>
        <dbReference type="ARBA" id="ARBA00022630"/>
    </source>
</evidence>
<evidence type="ECO:0000256" key="6">
    <source>
        <dbReference type="PIRSR" id="PIRSR000337-1"/>
    </source>
</evidence>
<dbReference type="PANTHER" id="PTHR30011">
    <property type="entry name" value="ALKANESULFONATE MONOOXYGENASE-RELATED"/>
    <property type="match status" value="1"/>
</dbReference>
<evidence type="ECO:0000259" key="7">
    <source>
        <dbReference type="Pfam" id="PF00296"/>
    </source>
</evidence>
<organism evidence="8 9">
    <name type="scientific">Staphylococcus cohnii subsp. cohnii</name>
    <dbReference type="NCBI Taxonomy" id="74704"/>
    <lineage>
        <taxon>Bacteria</taxon>
        <taxon>Bacillati</taxon>
        <taxon>Bacillota</taxon>
        <taxon>Bacilli</taxon>
        <taxon>Bacillales</taxon>
        <taxon>Staphylococcaceae</taxon>
        <taxon>Staphylococcus</taxon>
        <taxon>Staphylococcus cohnii species complex</taxon>
    </lineage>
</organism>
<dbReference type="InterPro" id="IPR011251">
    <property type="entry name" value="Luciferase-like_dom"/>
</dbReference>
<feature type="binding site" evidence="6">
    <location>
        <position position="221"/>
    </location>
    <ligand>
        <name>FMN</name>
        <dbReference type="ChEBI" id="CHEBI:58210"/>
    </ligand>
</feature>
<dbReference type="InterPro" id="IPR051260">
    <property type="entry name" value="Diverse_substr_monoxygenases"/>
</dbReference>
<dbReference type="SUPFAM" id="SSF51679">
    <property type="entry name" value="Bacterial luciferase-like"/>
    <property type="match status" value="1"/>
</dbReference>
<dbReference type="PANTHER" id="PTHR30011:SF16">
    <property type="entry name" value="C2H2 FINGER DOMAIN TRANSCRIPTION FACTOR (EUROFUNG)-RELATED"/>
    <property type="match status" value="1"/>
</dbReference>
<dbReference type="PIRSF" id="PIRSF000337">
    <property type="entry name" value="NTA_MOA"/>
    <property type="match status" value="1"/>
</dbReference>
<dbReference type="Gene3D" id="3.20.20.30">
    <property type="entry name" value="Luciferase-like domain"/>
    <property type="match status" value="1"/>
</dbReference>
<feature type="domain" description="Luciferase-like" evidence="7">
    <location>
        <begin position="20"/>
        <end position="385"/>
    </location>
</feature>
<protein>
    <submittedName>
        <fullName evidence="8">Nitrilotriacetate monooxygenase</fullName>
    </submittedName>
</protein>
<keyword evidence="3" id="KW-0560">Oxidoreductase</keyword>
<dbReference type="NCBIfam" id="TIGR03860">
    <property type="entry name" value="FMN_nitrolo"/>
    <property type="match status" value="1"/>
</dbReference>
<keyword evidence="4 8" id="KW-0503">Monooxygenase</keyword>